<dbReference type="Pfam" id="PF00856">
    <property type="entry name" value="SET"/>
    <property type="match status" value="1"/>
</dbReference>
<evidence type="ECO:0000256" key="3">
    <source>
        <dbReference type="ARBA" id="ARBA00022691"/>
    </source>
</evidence>
<dbReference type="PANTHER" id="PTHR13271:SF134">
    <property type="entry name" value="OS01G0976450 PROTEIN"/>
    <property type="match status" value="1"/>
</dbReference>
<keyword evidence="3" id="KW-0949">S-adenosyl-L-methionine</keyword>
<dbReference type="Gene3D" id="3.90.1410.10">
    <property type="entry name" value="set domain protein methyltransferase, domain 1"/>
    <property type="match status" value="1"/>
</dbReference>
<evidence type="ECO:0000256" key="2">
    <source>
        <dbReference type="ARBA" id="ARBA00022679"/>
    </source>
</evidence>
<feature type="domain" description="SET" evidence="4">
    <location>
        <begin position="73"/>
        <end position="286"/>
    </location>
</feature>
<dbReference type="Gene3D" id="3.90.1420.10">
    <property type="entry name" value="Rubisco LSMT, substrate-binding domain"/>
    <property type="match status" value="1"/>
</dbReference>
<dbReference type="InterPro" id="IPR036464">
    <property type="entry name" value="Rubisco_LSMT_subst-bd_sf"/>
</dbReference>
<gene>
    <name evidence="6" type="ORF">F2P56_017055</name>
</gene>
<reference evidence="6" key="2">
    <citation type="submission" date="2020-03" db="EMBL/GenBank/DDBJ databases">
        <title>Walnut 2.0.</title>
        <authorList>
            <person name="Marrano A."/>
            <person name="Britton M."/>
            <person name="Zimin A.V."/>
            <person name="Zaini P.A."/>
            <person name="Workman R."/>
            <person name="Puiu D."/>
            <person name="Bianco L."/>
            <person name="Allen B.J."/>
            <person name="Troggio M."/>
            <person name="Leslie C.A."/>
            <person name="Timp W."/>
            <person name="Dendekar A."/>
            <person name="Salzberg S.L."/>
            <person name="Neale D.B."/>
        </authorList>
    </citation>
    <scope>NUCLEOTIDE SEQUENCE</scope>
    <source>
        <tissue evidence="6">Leaves</tissue>
    </source>
</reference>
<feature type="domain" description="Rubisco LSMT substrate-binding" evidence="5">
    <location>
        <begin position="318"/>
        <end position="464"/>
    </location>
</feature>
<dbReference type="Gramene" id="Jr07_35680_p1">
    <property type="protein sequence ID" value="cds.Jr07_35680_p1"/>
    <property type="gene ID" value="Jr07_35680"/>
</dbReference>
<keyword evidence="1" id="KW-0489">Methyltransferase</keyword>
<dbReference type="InterPro" id="IPR001214">
    <property type="entry name" value="SET_dom"/>
</dbReference>
<evidence type="ECO:0000259" key="4">
    <source>
        <dbReference type="Pfam" id="PF00856"/>
    </source>
</evidence>
<dbReference type="InterPro" id="IPR046341">
    <property type="entry name" value="SET_dom_sf"/>
</dbReference>
<keyword evidence="2" id="KW-0808">Transferase</keyword>
<dbReference type="Pfam" id="PF09273">
    <property type="entry name" value="Rubis-subs-bind"/>
    <property type="match status" value="1"/>
</dbReference>
<dbReference type="AlphaFoldDB" id="A0A833XK52"/>
<evidence type="ECO:0000313" key="7">
    <source>
        <dbReference type="Proteomes" id="UP000619265"/>
    </source>
</evidence>
<dbReference type="EMBL" id="LIHL02000007">
    <property type="protein sequence ID" value="KAF5467205.1"/>
    <property type="molecule type" value="Genomic_DNA"/>
</dbReference>
<dbReference type="InterPro" id="IPR015353">
    <property type="entry name" value="Rubisco_LSMT_subst-bd"/>
</dbReference>
<protein>
    <recommendedName>
        <fullName evidence="8">Ribulose-1,5 bisphosphate carboxylase/oxygenase large subunit N-methyltransferase, chloroplastic</fullName>
    </recommendedName>
</protein>
<organism evidence="6 7">
    <name type="scientific">Juglans regia</name>
    <name type="common">English walnut</name>
    <dbReference type="NCBI Taxonomy" id="51240"/>
    <lineage>
        <taxon>Eukaryota</taxon>
        <taxon>Viridiplantae</taxon>
        <taxon>Streptophyta</taxon>
        <taxon>Embryophyta</taxon>
        <taxon>Tracheophyta</taxon>
        <taxon>Spermatophyta</taxon>
        <taxon>Magnoliopsida</taxon>
        <taxon>eudicotyledons</taxon>
        <taxon>Gunneridae</taxon>
        <taxon>Pentapetalae</taxon>
        <taxon>rosids</taxon>
        <taxon>fabids</taxon>
        <taxon>Fagales</taxon>
        <taxon>Juglandaceae</taxon>
        <taxon>Juglans</taxon>
    </lineage>
</organism>
<proteinExistence type="predicted"/>
<dbReference type="FunFam" id="3.90.1420.10:FF:000012">
    <property type="entry name" value="Predicted protein"/>
    <property type="match status" value="1"/>
</dbReference>
<evidence type="ECO:0000313" key="6">
    <source>
        <dbReference type="EMBL" id="KAF5467205.1"/>
    </source>
</evidence>
<dbReference type="SUPFAM" id="SSF81822">
    <property type="entry name" value="RuBisCo LSMT C-terminal, substrate-binding domain"/>
    <property type="match status" value="1"/>
</dbReference>
<name>A0A833XK52_JUGRE</name>
<dbReference type="Proteomes" id="UP000619265">
    <property type="component" value="Unassembled WGS sequence"/>
</dbReference>
<comment type="caution">
    <text evidence="6">The sequence shown here is derived from an EMBL/GenBank/DDBJ whole genome shotgun (WGS) entry which is preliminary data.</text>
</comment>
<dbReference type="PANTHER" id="PTHR13271">
    <property type="entry name" value="UNCHARACTERIZED PUTATIVE METHYLTRANSFERASE"/>
    <property type="match status" value="1"/>
</dbReference>
<accession>A0A833XK52</accession>
<dbReference type="InterPro" id="IPR050600">
    <property type="entry name" value="SETD3_SETD6_MTase"/>
</dbReference>
<dbReference type="SUPFAM" id="SSF82199">
    <property type="entry name" value="SET domain"/>
    <property type="match status" value="1"/>
</dbReference>
<sequence>MLRGTRIPNLRPYQRPLFSVPPSLRIKLKFTSLSGPQGSRSLDEDSDNFLRWLEQKAGSQISSVLSIGKSAYGRSLFASKTIQTGDCILKVPYSVQVTPAHLLPEIKSLLGNEVGNIAKLAIVILVEQKFGQKSEWARYVSRLPQPGEMHNMSLKGRGSAGYNTAKNDSLDFEAELEMICQSSVYQETINHKSQIKKDFLAIRLALQCFPELFGDITHKDFMHACALVGSRAWGSSEGLSLIPFADFLNHDGASESIVFSDDDKQVSEVIADRNYHAGEQVLIRYGKFSNATLMLDFGFSLPYNKQDEVQIQFNVPHHDLLREKKIEFLQRHCTPIAKDVNGFNSSVESFTIKEVGSAKGKGKGLPQSLRAFARVLACTTYEELGDLAKEAAQNDGRLARRPLSDRSKEIRAHQMLLSRITQLIEEYNAAIKSLVPISFPPMCETLARRRQMARDLLNGELRILKSASAWLKNYCATLTTFTCNCENISD</sequence>
<evidence type="ECO:0000256" key="1">
    <source>
        <dbReference type="ARBA" id="ARBA00022603"/>
    </source>
</evidence>
<reference evidence="6" key="1">
    <citation type="submission" date="2015-10" db="EMBL/GenBank/DDBJ databases">
        <authorList>
            <person name="Martinez-Garcia P.J."/>
            <person name="Crepeau M.W."/>
            <person name="Puiu D."/>
            <person name="Gonzalez-Ibeas D."/>
            <person name="Whalen J."/>
            <person name="Stevens K."/>
            <person name="Paul R."/>
            <person name="Butterfield T."/>
            <person name="Britton M."/>
            <person name="Reagan R."/>
            <person name="Chakraborty S."/>
            <person name="Walawage S.L."/>
            <person name="Vasquez-Gross H.A."/>
            <person name="Cardeno C."/>
            <person name="Famula R."/>
            <person name="Pratt K."/>
            <person name="Kuruganti S."/>
            <person name="Aradhya M.K."/>
            <person name="Leslie C.A."/>
            <person name="Dandekar A.M."/>
            <person name="Salzberg S.L."/>
            <person name="Wegrzyn J.L."/>
            <person name="Langley C.H."/>
            <person name="Neale D.B."/>
        </authorList>
    </citation>
    <scope>NUCLEOTIDE SEQUENCE</scope>
    <source>
        <tissue evidence="6">Leaves</tissue>
    </source>
</reference>
<dbReference type="GO" id="GO:0008168">
    <property type="term" value="F:methyltransferase activity"/>
    <property type="evidence" value="ECO:0007669"/>
    <property type="project" value="UniProtKB-KW"/>
</dbReference>
<evidence type="ECO:0000259" key="5">
    <source>
        <dbReference type="Pfam" id="PF09273"/>
    </source>
</evidence>
<dbReference type="GO" id="GO:0032259">
    <property type="term" value="P:methylation"/>
    <property type="evidence" value="ECO:0007669"/>
    <property type="project" value="UniProtKB-KW"/>
</dbReference>
<evidence type="ECO:0008006" key="8">
    <source>
        <dbReference type="Google" id="ProtNLM"/>
    </source>
</evidence>